<dbReference type="KEGG" id="val:VDBG_05382"/>
<dbReference type="Gene3D" id="1.10.1620.20">
    <property type="entry name" value="ATP synthase, F1 complex, epsilon subunit superfamily, mitochondrial"/>
    <property type="match status" value="1"/>
</dbReference>
<dbReference type="InterPro" id="IPR006721">
    <property type="entry name" value="ATP_synth_F1_esu_mt"/>
</dbReference>
<dbReference type="GO" id="GO:0046933">
    <property type="term" value="F:proton-transporting ATP synthase activity, rotational mechanism"/>
    <property type="evidence" value="ECO:0007669"/>
    <property type="project" value="InterPro"/>
</dbReference>
<dbReference type="GO" id="GO:0045259">
    <property type="term" value="C:proton-transporting ATP synthase complex"/>
    <property type="evidence" value="ECO:0007669"/>
    <property type="project" value="InterPro"/>
</dbReference>
<dbReference type="PANTHER" id="PTHR12448:SF0">
    <property type="entry name" value="ATP SYNTHASE SUBUNIT EPSILON, MITOCHONDRIAL"/>
    <property type="match status" value="1"/>
</dbReference>
<dbReference type="OrthoDB" id="269124at2759"/>
<dbReference type="RefSeq" id="XP_003004269.1">
    <property type="nucleotide sequence ID" value="XM_003004223.1"/>
</dbReference>
<dbReference type="CDD" id="cd12153">
    <property type="entry name" value="F1-ATPase_epsilon"/>
    <property type="match status" value="1"/>
</dbReference>
<dbReference type="GO" id="GO:0005743">
    <property type="term" value="C:mitochondrial inner membrane"/>
    <property type="evidence" value="ECO:0007669"/>
    <property type="project" value="InterPro"/>
</dbReference>
<dbReference type="GeneID" id="9531253"/>
<keyword evidence="3" id="KW-1185">Reference proteome</keyword>
<dbReference type="AlphaFoldDB" id="C9SKQ5"/>
<proteinExistence type="inferred from homology"/>
<dbReference type="FunFam" id="1.10.1620.20:FF:000003">
    <property type="entry name" value="Mitochondrial ATP synthase epsilon chain domain-containing protein"/>
    <property type="match status" value="1"/>
</dbReference>
<dbReference type="EMBL" id="DS985219">
    <property type="protein sequence ID" value="EEY19273.1"/>
    <property type="molecule type" value="Genomic_DNA"/>
</dbReference>
<dbReference type="STRING" id="526221.C9SKQ5"/>
<reference evidence="3" key="1">
    <citation type="journal article" date="2011" name="PLoS Pathog.">
        <title>Comparative genomics yields insights into niche adaptation of plant vascular wilt pathogens.</title>
        <authorList>
            <person name="Klosterman S.J."/>
            <person name="Subbarao K.V."/>
            <person name="Kang S."/>
            <person name="Veronese P."/>
            <person name="Gold S.E."/>
            <person name="Thomma B.P.H.J."/>
            <person name="Chen Z."/>
            <person name="Henrissat B."/>
            <person name="Lee Y.-H."/>
            <person name="Park J."/>
            <person name="Garcia-Pedrajas M.D."/>
            <person name="Barbara D.J."/>
            <person name="Anchieta A."/>
            <person name="de Jonge R."/>
            <person name="Santhanam P."/>
            <person name="Maruthachalam K."/>
            <person name="Atallah Z."/>
            <person name="Amyotte S.G."/>
            <person name="Paz Z."/>
            <person name="Inderbitzin P."/>
            <person name="Hayes R.J."/>
            <person name="Heiman D.I."/>
            <person name="Young S."/>
            <person name="Zeng Q."/>
            <person name="Engels R."/>
            <person name="Galagan J."/>
            <person name="Cuomo C.A."/>
            <person name="Dobinson K.F."/>
            <person name="Ma L.-J."/>
        </authorList>
    </citation>
    <scope>NUCLEOTIDE SEQUENCE [LARGE SCALE GENOMIC DNA]</scope>
    <source>
        <strain evidence="3">VaMs.102 / ATCC MYA-4576 / FGSC 10136</strain>
    </source>
</reference>
<dbReference type="GO" id="GO:0042776">
    <property type="term" value="P:proton motive force-driven mitochondrial ATP synthesis"/>
    <property type="evidence" value="ECO:0007669"/>
    <property type="project" value="TreeGrafter"/>
</dbReference>
<dbReference type="eggNOG" id="KOG3495">
    <property type="taxonomic scope" value="Eukaryota"/>
</dbReference>
<dbReference type="Pfam" id="PF04627">
    <property type="entry name" value="ATP-synt_Eps"/>
    <property type="match status" value="1"/>
</dbReference>
<evidence type="ECO:0000313" key="3">
    <source>
        <dbReference type="Proteomes" id="UP000008698"/>
    </source>
</evidence>
<dbReference type="InterPro" id="IPR036742">
    <property type="entry name" value="ATP_synth_F1_esu_sf_mt"/>
</dbReference>
<dbReference type="SUPFAM" id="SSF48690">
    <property type="entry name" value="Epsilon subunit of mitochondrial F1F0-ATP synthase"/>
    <property type="match status" value="1"/>
</dbReference>
<dbReference type="HOGENOM" id="CLU_1409785_0_0_1"/>
<dbReference type="PANTHER" id="PTHR12448">
    <property type="entry name" value="ATP SYNTHASE EPSILON CHAIN, MITOCHONDRIAL"/>
    <property type="match status" value="1"/>
</dbReference>
<sequence>MVFAWKAAGITYNRFLAVSARAVRRSLKEDKRILAERRGAVAEIRFAKWENGKMGEPKDLVKANAAQAVENAAAGSSREGGGYLRDASPRPLARWSRGGCIIETIRVIRYQFLLMMRSTGFCHGLDMLVRLPMRAVASLDSGWVRCLHHHQYRQRLPGKLGTKPRAHFCLRAGRRPNMNHHVGSELRLFVYCV</sequence>
<evidence type="ECO:0000256" key="1">
    <source>
        <dbReference type="ARBA" id="ARBA00009502"/>
    </source>
</evidence>
<name>C9SKQ5_VERA1</name>
<evidence type="ECO:0000313" key="2">
    <source>
        <dbReference type="EMBL" id="EEY19273.1"/>
    </source>
</evidence>
<protein>
    <submittedName>
        <fullName evidence="2">Predicted protein</fullName>
    </submittedName>
</protein>
<gene>
    <name evidence="2" type="ORF">VDBG_05382</name>
</gene>
<organism evidence="3">
    <name type="scientific">Verticillium alfalfae (strain VaMs.102 / ATCC MYA-4576 / FGSC 10136)</name>
    <name type="common">Verticillium wilt of alfalfa</name>
    <name type="synonym">Verticillium albo-atrum</name>
    <dbReference type="NCBI Taxonomy" id="526221"/>
    <lineage>
        <taxon>Eukaryota</taxon>
        <taxon>Fungi</taxon>
        <taxon>Dikarya</taxon>
        <taxon>Ascomycota</taxon>
        <taxon>Pezizomycotina</taxon>
        <taxon>Sordariomycetes</taxon>
        <taxon>Hypocreomycetidae</taxon>
        <taxon>Glomerellales</taxon>
        <taxon>Plectosphaerellaceae</taxon>
        <taxon>Verticillium</taxon>
    </lineage>
</organism>
<comment type="similarity">
    <text evidence="1">Belongs to the eukaryotic ATPase epsilon family.</text>
</comment>
<accession>C9SKQ5</accession>
<dbReference type="Proteomes" id="UP000008698">
    <property type="component" value="Unassembled WGS sequence"/>
</dbReference>